<evidence type="ECO:0000259" key="1">
    <source>
        <dbReference type="PROSITE" id="PS50106"/>
    </source>
</evidence>
<feature type="domain" description="PDZ" evidence="1">
    <location>
        <begin position="9"/>
        <end position="68"/>
    </location>
</feature>
<sequence length="75" mass="8173">MSGELISVEVAVSKLCTEAGHENELQLGLSLSGSRDLNKMAVYVCGIRPGSLMDQDGSICVGDQLLEVRCWYHFL</sequence>
<dbReference type="EMBL" id="CAAALY010050388">
    <property type="protein sequence ID" value="VEL21252.1"/>
    <property type="molecule type" value="Genomic_DNA"/>
</dbReference>
<name>A0A448WVL5_9PLAT</name>
<proteinExistence type="predicted"/>
<organism evidence="2 3">
    <name type="scientific">Protopolystoma xenopodis</name>
    <dbReference type="NCBI Taxonomy" id="117903"/>
    <lineage>
        <taxon>Eukaryota</taxon>
        <taxon>Metazoa</taxon>
        <taxon>Spiralia</taxon>
        <taxon>Lophotrochozoa</taxon>
        <taxon>Platyhelminthes</taxon>
        <taxon>Monogenea</taxon>
        <taxon>Polyopisthocotylea</taxon>
        <taxon>Polystomatidea</taxon>
        <taxon>Polystomatidae</taxon>
        <taxon>Protopolystoma</taxon>
    </lineage>
</organism>
<reference evidence="2" key="1">
    <citation type="submission" date="2018-11" db="EMBL/GenBank/DDBJ databases">
        <authorList>
            <consortium name="Pathogen Informatics"/>
        </authorList>
    </citation>
    <scope>NUCLEOTIDE SEQUENCE</scope>
</reference>
<keyword evidence="3" id="KW-1185">Reference proteome</keyword>
<dbReference type="Gene3D" id="2.30.42.10">
    <property type="match status" value="1"/>
</dbReference>
<evidence type="ECO:0000313" key="3">
    <source>
        <dbReference type="Proteomes" id="UP000784294"/>
    </source>
</evidence>
<accession>A0A448WVL5</accession>
<dbReference type="Pfam" id="PF00595">
    <property type="entry name" value="PDZ"/>
    <property type="match status" value="1"/>
</dbReference>
<dbReference type="SUPFAM" id="SSF50156">
    <property type="entry name" value="PDZ domain-like"/>
    <property type="match status" value="1"/>
</dbReference>
<evidence type="ECO:0000313" key="2">
    <source>
        <dbReference type="EMBL" id="VEL21252.1"/>
    </source>
</evidence>
<dbReference type="InterPro" id="IPR001478">
    <property type="entry name" value="PDZ"/>
</dbReference>
<dbReference type="InterPro" id="IPR036034">
    <property type="entry name" value="PDZ_sf"/>
</dbReference>
<dbReference type="Proteomes" id="UP000784294">
    <property type="component" value="Unassembled WGS sequence"/>
</dbReference>
<dbReference type="OrthoDB" id="6274621at2759"/>
<gene>
    <name evidence="2" type="ORF">PXEA_LOCUS14692</name>
</gene>
<protein>
    <recommendedName>
        <fullName evidence="1">PDZ domain-containing protein</fullName>
    </recommendedName>
</protein>
<comment type="caution">
    <text evidence="2">The sequence shown here is derived from an EMBL/GenBank/DDBJ whole genome shotgun (WGS) entry which is preliminary data.</text>
</comment>
<dbReference type="AlphaFoldDB" id="A0A448WVL5"/>
<dbReference type="PROSITE" id="PS50106">
    <property type="entry name" value="PDZ"/>
    <property type="match status" value="1"/>
</dbReference>